<comment type="caution">
    <text evidence="10">The sequence shown here is derived from an EMBL/GenBank/DDBJ whole genome shotgun (WGS) entry which is preliminary data.</text>
</comment>
<feature type="chain" id="PRO_5045692516" description="beta-fructofuranosidase" evidence="8">
    <location>
        <begin position="41"/>
        <end position="810"/>
    </location>
</feature>
<evidence type="ECO:0000256" key="6">
    <source>
        <dbReference type="ARBA" id="ARBA00023295"/>
    </source>
</evidence>
<dbReference type="RefSeq" id="WP_379779957.1">
    <property type="nucleotide sequence ID" value="NZ_JBHSMU010000004.1"/>
</dbReference>
<dbReference type="Proteomes" id="UP001596050">
    <property type="component" value="Unassembled WGS sequence"/>
</dbReference>
<evidence type="ECO:0000256" key="2">
    <source>
        <dbReference type="ARBA" id="ARBA00012758"/>
    </source>
</evidence>
<protein>
    <recommendedName>
        <fullName evidence="2">beta-fructofuranosidase</fullName>
        <ecNumber evidence="2">3.2.1.26</ecNumber>
    </recommendedName>
</protein>
<name>A0ABW0KZ22_9BURK</name>
<evidence type="ECO:0000256" key="4">
    <source>
        <dbReference type="ARBA" id="ARBA00022801"/>
    </source>
</evidence>
<gene>
    <name evidence="10" type="ORF">ACFPN5_02975</name>
</gene>
<accession>A0ABW0KZ22</accession>
<dbReference type="Gene3D" id="2.60.120.200">
    <property type="match status" value="1"/>
</dbReference>
<dbReference type="CDD" id="cd08996">
    <property type="entry name" value="GH32_FFase"/>
    <property type="match status" value="1"/>
</dbReference>
<dbReference type="Pfam" id="PF00251">
    <property type="entry name" value="Glyco_hydro_32N"/>
    <property type="match status" value="1"/>
</dbReference>
<dbReference type="InterPro" id="IPR023296">
    <property type="entry name" value="Glyco_hydro_beta-prop_sf"/>
</dbReference>
<keyword evidence="5" id="KW-1015">Disulfide bond</keyword>
<dbReference type="InterPro" id="IPR013189">
    <property type="entry name" value="Glyco_hydro_32_C"/>
</dbReference>
<reference evidence="11" key="1">
    <citation type="journal article" date="2019" name="Int. J. Syst. Evol. Microbiol.">
        <title>The Global Catalogue of Microorganisms (GCM) 10K type strain sequencing project: providing services to taxonomists for standard genome sequencing and annotation.</title>
        <authorList>
            <consortium name="The Broad Institute Genomics Platform"/>
            <consortium name="The Broad Institute Genome Sequencing Center for Infectious Disease"/>
            <person name="Wu L."/>
            <person name="Ma J."/>
        </authorList>
    </citation>
    <scope>NUCLEOTIDE SEQUENCE [LARGE SCALE GENOMIC DNA]</scope>
    <source>
        <strain evidence="11">KACC 12649</strain>
    </source>
</reference>
<keyword evidence="3 8" id="KW-0732">Signal</keyword>
<feature type="compositionally biased region" description="Low complexity" evidence="7">
    <location>
        <begin position="793"/>
        <end position="810"/>
    </location>
</feature>
<dbReference type="SMART" id="SM00560">
    <property type="entry name" value="LamGL"/>
    <property type="match status" value="1"/>
</dbReference>
<keyword evidence="6" id="KW-0326">Glycosidase</keyword>
<dbReference type="EC" id="3.2.1.26" evidence="2"/>
<keyword evidence="11" id="KW-1185">Reference proteome</keyword>
<dbReference type="InterPro" id="IPR006558">
    <property type="entry name" value="LamG-like"/>
</dbReference>
<feature type="region of interest" description="Disordered" evidence="7">
    <location>
        <begin position="788"/>
        <end position="810"/>
    </location>
</feature>
<evidence type="ECO:0000256" key="7">
    <source>
        <dbReference type="SAM" id="MobiDB-lite"/>
    </source>
</evidence>
<evidence type="ECO:0000256" key="5">
    <source>
        <dbReference type="ARBA" id="ARBA00023157"/>
    </source>
</evidence>
<dbReference type="InterPro" id="IPR051214">
    <property type="entry name" value="GH32_Enzymes"/>
</dbReference>
<sequence length="810" mass="88251">MNTIEQRSRRAQHQGRGAVAALSSTALAVAALLAPQSAGAAPAGADIAAWALDEGRGSQAREAVSGRRDPVNFVFNRARYKPNSDPLWRSAAPCIKGGCLLFDGYSTDITAPGLNAAQAASGWTVTAWVAPHAFEWGDGGQYSGFVSQYDEASKAGFSFGMYRFGTWGIKLGFGGAEFDLRVKDRKLPKDTWSHVAASYEPRSRQVRLFLNGVQVAQGAGPATGTFALPQGALTIGRHSQPRLVAGVFKLNTFLGLMDEVRIGAGAADAAAVARRMREDLAARGGAPPQLTRADITIDPSVFDGDRHRPQYHAMPDSGWMNEPHAPYFHKGQYHLFFQKNPFGPFWHQIHWGHWVSPDMVRWREVPMALAPEDDNLAPDGIWSGSAAYKKDGTPVLFFTAGNDSATIRERTGLALPKDPGDQDMLKWEKHPVPVTVQQPGAGKTGDFRDPFVFRDEKGDRWFQLVASQVPGRSGTALVYESADLLHWRYRGPLFTIDAANYPGFDRTFELPVLLPIGKGRDGRPRHVFLVDVKAQAWYWTGVFDPASARFVPDSEAPRTFDLGEGHFSGPSGFVDPKTGRTVVFSIAQGERTAQGEWDSGWAHNAGLPIELKLGADGGLRLAPIDELKSLRQELLLDLNNVTPALAAQRLRGIGGDLLEVELELAPAGGDKRRRGLVVRRTPDNAEHTDLVIDPARKRFEIDREHTTLDPDQRSRGIQGGNFDLGSENLRLRLFLDRSMVEAYLNERKSLTSRVFPTRLDATGLALIAAPADRVVRLKVWRMGASNGKPVVPAQSAGAPSASTSAAAKGL</sequence>
<dbReference type="Pfam" id="PF08244">
    <property type="entry name" value="Glyco_hydro_32C"/>
    <property type="match status" value="1"/>
</dbReference>
<feature type="domain" description="LamG-like jellyroll fold" evidence="9">
    <location>
        <begin position="121"/>
        <end position="270"/>
    </location>
</feature>
<comment type="similarity">
    <text evidence="1">Belongs to the glycosyl hydrolase 32 family.</text>
</comment>
<dbReference type="Gene3D" id="2.60.120.560">
    <property type="entry name" value="Exo-inulinase, domain 1"/>
    <property type="match status" value="1"/>
</dbReference>
<keyword evidence="4" id="KW-0378">Hydrolase</keyword>
<evidence type="ECO:0000256" key="8">
    <source>
        <dbReference type="SAM" id="SignalP"/>
    </source>
</evidence>
<evidence type="ECO:0000313" key="10">
    <source>
        <dbReference type="EMBL" id="MFC5458773.1"/>
    </source>
</evidence>
<dbReference type="InterPro" id="IPR001362">
    <property type="entry name" value="Glyco_hydro_32"/>
</dbReference>
<dbReference type="InterPro" id="IPR013320">
    <property type="entry name" value="ConA-like_dom_sf"/>
</dbReference>
<organism evidence="10 11">
    <name type="scientific">Massilia niabensis</name>
    <dbReference type="NCBI Taxonomy" id="544910"/>
    <lineage>
        <taxon>Bacteria</taxon>
        <taxon>Pseudomonadati</taxon>
        <taxon>Pseudomonadota</taxon>
        <taxon>Betaproteobacteria</taxon>
        <taxon>Burkholderiales</taxon>
        <taxon>Oxalobacteraceae</taxon>
        <taxon>Telluria group</taxon>
        <taxon>Massilia</taxon>
    </lineage>
</organism>
<dbReference type="EMBL" id="JBHSMU010000004">
    <property type="protein sequence ID" value="MFC5458773.1"/>
    <property type="molecule type" value="Genomic_DNA"/>
</dbReference>
<proteinExistence type="inferred from homology"/>
<dbReference type="Gene3D" id="2.115.10.20">
    <property type="entry name" value="Glycosyl hydrolase domain, family 43"/>
    <property type="match status" value="1"/>
</dbReference>
<evidence type="ECO:0000256" key="1">
    <source>
        <dbReference type="ARBA" id="ARBA00009902"/>
    </source>
</evidence>
<evidence type="ECO:0000259" key="9">
    <source>
        <dbReference type="SMART" id="SM00560"/>
    </source>
</evidence>
<dbReference type="PANTHER" id="PTHR43101">
    <property type="entry name" value="BETA-FRUCTOSIDASE"/>
    <property type="match status" value="1"/>
</dbReference>
<evidence type="ECO:0000256" key="3">
    <source>
        <dbReference type="ARBA" id="ARBA00022729"/>
    </source>
</evidence>
<dbReference type="Pfam" id="PF13385">
    <property type="entry name" value="Laminin_G_3"/>
    <property type="match status" value="1"/>
</dbReference>
<dbReference type="SMART" id="SM00640">
    <property type="entry name" value="Glyco_32"/>
    <property type="match status" value="1"/>
</dbReference>
<dbReference type="SUPFAM" id="SSF49899">
    <property type="entry name" value="Concanavalin A-like lectins/glucanases"/>
    <property type="match status" value="2"/>
</dbReference>
<dbReference type="InterPro" id="IPR013148">
    <property type="entry name" value="Glyco_hydro_32_N"/>
</dbReference>
<feature type="signal peptide" evidence="8">
    <location>
        <begin position="1"/>
        <end position="40"/>
    </location>
</feature>
<dbReference type="PANTHER" id="PTHR43101:SF1">
    <property type="entry name" value="BETA-FRUCTOSIDASE"/>
    <property type="match status" value="1"/>
</dbReference>
<dbReference type="SUPFAM" id="SSF75005">
    <property type="entry name" value="Arabinanase/levansucrase/invertase"/>
    <property type="match status" value="1"/>
</dbReference>
<evidence type="ECO:0000313" key="11">
    <source>
        <dbReference type="Proteomes" id="UP001596050"/>
    </source>
</evidence>